<reference evidence="2" key="1">
    <citation type="submission" date="2021-06" db="EMBL/GenBank/DDBJ databases">
        <authorList>
            <person name="Kallberg Y."/>
            <person name="Tangrot J."/>
            <person name="Rosling A."/>
        </authorList>
    </citation>
    <scope>NUCLEOTIDE SEQUENCE</scope>
    <source>
        <strain evidence="2">CL551</strain>
    </source>
</reference>
<dbReference type="SMART" id="SM00225">
    <property type="entry name" value="BTB"/>
    <property type="match status" value="1"/>
</dbReference>
<sequence length="272" mass="31183">MSTSNNTNDSRERIVLNVGGVKYETYRSTLTAYPTTLLGTMFADRNEALLHPTNGNEYFFDRDGHVFRYIMQFFRTGKINWSDSVSPLVLLPVDKTSSAIATYPTLGISREELFAEIDYFQIPISSQNESQTKPSLEKQAQKAAALRVDAFITAFKKCTFESMQNFETLIPFTFHRSLKEDHTAYWDEYEKVSPYVKFIKPFAHVGYDILDRFGSEIGKCLKKEFGEELEWKLEKHVSSSSKNVDYYRLAIGIPEHVYDSQGILEVSCMASD</sequence>
<dbReference type="Gene3D" id="3.30.710.10">
    <property type="entry name" value="Potassium Channel Kv1.1, Chain A"/>
    <property type="match status" value="1"/>
</dbReference>
<dbReference type="PANTHER" id="PTHR14499">
    <property type="entry name" value="POTASSIUM CHANNEL TETRAMERIZATION DOMAIN-CONTAINING"/>
    <property type="match status" value="1"/>
</dbReference>
<dbReference type="InterPro" id="IPR011333">
    <property type="entry name" value="SKP1/BTB/POZ_sf"/>
</dbReference>
<dbReference type="EMBL" id="CAJVPV010026312">
    <property type="protein sequence ID" value="CAG8731220.1"/>
    <property type="molecule type" value="Genomic_DNA"/>
</dbReference>
<comment type="caution">
    <text evidence="2">The sequence shown here is derived from an EMBL/GenBank/DDBJ whole genome shotgun (WGS) entry which is preliminary data.</text>
</comment>
<name>A0A9N9NGW3_9GLOM</name>
<proteinExistence type="predicted"/>
<dbReference type="PROSITE" id="PS50097">
    <property type="entry name" value="BTB"/>
    <property type="match status" value="1"/>
</dbReference>
<dbReference type="SUPFAM" id="SSF54695">
    <property type="entry name" value="POZ domain"/>
    <property type="match status" value="1"/>
</dbReference>
<organism evidence="2 3">
    <name type="scientific">Acaulospora morrowiae</name>
    <dbReference type="NCBI Taxonomy" id="94023"/>
    <lineage>
        <taxon>Eukaryota</taxon>
        <taxon>Fungi</taxon>
        <taxon>Fungi incertae sedis</taxon>
        <taxon>Mucoromycota</taxon>
        <taxon>Glomeromycotina</taxon>
        <taxon>Glomeromycetes</taxon>
        <taxon>Diversisporales</taxon>
        <taxon>Acaulosporaceae</taxon>
        <taxon>Acaulospora</taxon>
    </lineage>
</organism>
<evidence type="ECO:0000313" key="2">
    <source>
        <dbReference type="EMBL" id="CAG8731220.1"/>
    </source>
</evidence>
<gene>
    <name evidence="2" type="ORF">AMORRO_LOCUS14033</name>
</gene>
<dbReference type="Pfam" id="PF02214">
    <property type="entry name" value="BTB_2"/>
    <property type="match status" value="1"/>
</dbReference>
<dbReference type="AlphaFoldDB" id="A0A9N9NGW3"/>
<evidence type="ECO:0000313" key="3">
    <source>
        <dbReference type="Proteomes" id="UP000789342"/>
    </source>
</evidence>
<dbReference type="Proteomes" id="UP000789342">
    <property type="component" value="Unassembled WGS sequence"/>
</dbReference>
<keyword evidence="3" id="KW-1185">Reference proteome</keyword>
<protein>
    <submittedName>
        <fullName evidence="2">13257_t:CDS:1</fullName>
    </submittedName>
</protein>
<evidence type="ECO:0000259" key="1">
    <source>
        <dbReference type="PROSITE" id="PS50097"/>
    </source>
</evidence>
<dbReference type="PANTHER" id="PTHR14499:SF136">
    <property type="entry name" value="GH08630P"/>
    <property type="match status" value="1"/>
</dbReference>
<feature type="domain" description="BTB" evidence="1">
    <location>
        <begin position="12"/>
        <end position="83"/>
    </location>
</feature>
<dbReference type="OrthoDB" id="2414723at2759"/>
<dbReference type="InterPro" id="IPR000210">
    <property type="entry name" value="BTB/POZ_dom"/>
</dbReference>
<dbReference type="GO" id="GO:0051260">
    <property type="term" value="P:protein homooligomerization"/>
    <property type="evidence" value="ECO:0007669"/>
    <property type="project" value="InterPro"/>
</dbReference>
<dbReference type="InterPro" id="IPR003131">
    <property type="entry name" value="T1-type_BTB"/>
</dbReference>
<accession>A0A9N9NGW3</accession>